<proteinExistence type="predicted"/>
<dbReference type="EMBL" id="QNQT01000003">
    <property type="protein sequence ID" value="RDU37089.1"/>
    <property type="molecule type" value="Genomic_DNA"/>
</dbReference>
<protein>
    <submittedName>
        <fullName evidence="1">Uncharacterized protein</fullName>
    </submittedName>
</protein>
<reference evidence="1 2" key="1">
    <citation type="submission" date="2018-07" db="EMBL/GenBank/DDBJ databases">
        <title>Bacillus sp. YLB-04 draft genome sequence.</title>
        <authorList>
            <person name="Yu L."/>
            <person name="Tang X."/>
        </authorList>
    </citation>
    <scope>NUCLEOTIDE SEQUENCE [LARGE SCALE GENOMIC DNA]</scope>
    <source>
        <strain evidence="1 2">YLB-04</strain>
    </source>
</reference>
<evidence type="ECO:0000313" key="2">
    <source>
        <dbReference type="Proteomes" id="UP000257144"/>
    </source>
</evidence>
<dbReference type="AlphaFoldDB" id="A0A3D8GS97"/>
<keyword evidence="2" id="KW-1185">Reference proteome</keyword>
<dbReference type="OrthoDB" id="2079216at2"/>
<name>A0A3D8GS97_9BACI</name>
<dbReference type="Proteomes" id="UP000257144">
    <property type="component" value="Unassembled WGS sequence"/>
</dbReference>
<organism evidence="1 2">
    <name type="scientific">Neobacillus piezotolerans</name>
    <dbReference type="NCBI Taxonomy" id="2259171"/>
    <lineage>
        <taxon>Bacteria</taxon>
        <taxon>Bacillati</taxon>
        <taxon>Bacillota</taxon>
        <taxon>Bacilli</taxon>
        <taxon>Bacillales</taxon>
        <taxon>Bacillaceae</taxon>
        <taxon>Neobacillus</taxon>
    </lineage>
</organism>
<sequence length="273" mass="31865">MLKAFVHGKVPSELENREDILTSNVFGTLNYLSNGSLICSLLRNSLNVNNQTLHIEGENPHVRMWFWPRLERSEPDLLLSLKTDSQTYLFLIEVKYFSGKSGEDPEGIEAENILNQKFYDQLAREYWDLHSGSLYEKIGTEYKTAKKALIYLTLNHVFPKKDIENSLRTIREKTDFQNPKLYWLSWLTFHNEMSVWSPSSGGDSRIKEDLLRYLERKGIKSFGGFQLVDEELLNWKFHSQAILIPEKSYFSGLKDVQKMGAFYNREVMIYGNI</sequence>
<dbReference type="RefSeq" id="WP_115451917.1">
    <property type="nucleotide sequence ID" value="NZ_QNQT01000003.1"/>
</dbReference>
<comment type="caution">
    <text evidence="1">The sequence shown here is derived from an EMBL/GenBank/DDBJ whole genome shotgun (WGS) entry which is preliminary data.</text>
</comment>
<gene>
    <name evidence="1" type="ORF">DRW41_10410</name>
</gene>
<evidence type="ECO:0000313" key="1">
    <source>
        <dbReference type="EMBL" id="RDU37089.1"/>
    </source>
</evidence>
<accession>A0A3D8GS97</accession>